<dbReference type="OrthoDB" id="9429495at2"/>
<reference evidence="1 2" key="1">
    <citation type="submission" date="2018-05" db="EMBL/GenBank/DDBJ databases">
        <title>Whole genome sequence of Pseudomonas putida JBC17.</title>
        <authorList>
            <person name="Lee Y.H."/>
            <person name="David K."/>
        </authorList>
    </citation>
    <scope>NUCLEOTIDE SEQUENCE [LARGE SCALE GENOMIC DNA]</scope>
    <source>
        <strain evidence="1 2">JBC17</strain>
    </source>
</reference>
<sequence>MKQIPLTELVATKGQAFAAKSLGVSPAAISKAISAERNISVICNEDGTFEAHELKSFPAQASPKKSAA</sequence>
<gene>
    <name evidence="1" type="ORF">DKY63_29555</name>
</gene>
<dbReference type="RefSeq" id="WP_110967362.1">
    <property type="nucleotide sequence ID" value="NZ_CP029693.1"/>
</dbReference>
<dbReference type="Pfam" id="PF09048">
    <property type="entry name" value="Cro"/>
    <property type="match status" value="1"/>
</dbReference>
<proteinExistence type="predicted"/>
<dbReference type="SUPFAM" id="SSF47413">
    <property type="entry name" value="lambda repressor-like DNA-binding domains"/>
    <property type="match status" value="1"/>
</dbReference>
<name>A0A2Z4RS47_PSEPU</name>
<accession>A0A2Z4RS47</accession>
<dbReference type="Gene3D" id="3.30.240.10">
    <property type="entry name" value="CRO Repressor"/>
    <property type="match status" value="1"/>
</dbReference>
<dbReference type="InterPro" id="IPR038202">
    <property type="entry name" value="Cro_sf"/>
</dbReference>
<evidence type="ECO:0000313" key="1">
    <source>
        <dbReference type="EMBL" id="AWY43836.1"/>
    </source>
</evidence>
<evidence type="ECO:0000313" key="2">
    <source>
        <dbReference type="Proteomes" id="UP000250299"/>
    </source>
</evidence>
<dbReference type="GO" id="GO:0006355">
    <property type="term" value="P:regulation of DNA-templated transcription"/>
    <property type="evidence" value="ECO:0007669"/>
    <property type="project" value="InterPro"/>
</dbReference>
<dbReference type="AlphaFoldDB" id="A0A2Z4RS47"/>
<organism evidence="1 2">
    <name type="scientific">Pseudomonas putida</name>
    <name type="common">Arthrobacter siderocapsulatus</name>
    <dbReference type="NCBI Taxonomy" id="303"/>
    <lineage>
        <taxon>Bacteria</taxon>
        <taxon>Pseudomonadati</taxon>
        <taxon>Pseudomonadota</taxon>
        <taxon>Gammaproteobacteria</taxon>
        <taxon>Pseudomonadales</taxon>
        <taxon>Pseudomonadaceae</taxon>
        <taxon>Pseudomonas</taxon>
    </lineage>
</organism>
<dbReference type="GO" id="GO:0003677">
    <property type="term" value="F:DNA binding"/>
    <property type="evidence" value="ECO:0007669"/>
    <property type="project" value="InterPro"/>
</dbReference>
<dbReference type="Proteomes" id="UP000250299">
    <property type="component" value="Chromosome"/>
</dbReference>
<dbReference type="EMBL" id="CP029693">
    <property type="protein sequence ID" value="AWY43836.1"/>
    <property type="molecule type" value="Genomic_DNA"/>
</dbReference>
<dbReference type="InterPro" id="IPR000655">
    <property type="entry name" value="Cro-like"/>
</dbReference>
<protein>
    <submittedName>
        <fullName evidence="1">Cro/Cl family transcriptional regulator</fullName>
    </submittedName>
</protein>
<dbReference type="InterPro" id="IPR010982">
    <property type="entry name" value="Lambda_DNA-bd_dom_sf"/>
</dbReference>